<dbReference type="InterPro" id="IPR002110">
    <property type="entry name" value="Ankyrin_rpt"/>
</dbReference>
<evidence type="ECO:0000313" key="3">
    <source>
        <dbReference type="EMBL" id="SPR03786.1"/>
    </source>
</evidence>
<dbReference type="AlphaFoldDB" id="A0A2U3QS69"/>
<dbReference type="Pfam" id="PF13857">
    <property type="entry name" value="Ank_5"/>
    <property type="match status" value="1"/>
</dbReference>
<dbReference type="SMART" id="SM00248">
    <property type="entry name" value="ANK"/>
    <property type="match status" value="8"/>
</dbReference>
<dbReference type="Pfam" id="PF09372">
    <property type="entry name" value="PRANC"/>
    <property type="match status" value="1"/>
</dbReference>
<dbReference type="SUPFAM" id="SSF48403">
    <property type="entry name" value="Ankyrin repeat"/>
    <property type="match status" value="1"/>
</dbReference>
<dbReference type="PROSITE" id="PS50088">
    <property type="entry name" value="ANK_REPEAT"/>
    <property type="match status" value="6"/>
</dbReference>
<dbReference type="PROSITE" id="PS50297">
    <property type="entry name" value="ANK_REP_REGION"/>
    <property type="match status" value="5"/>
</dbReference>
<feature type="domain" description="PRANC" evidence="2">
    <location>
        <begin position="368"/>
        <end position="473"/>
    </location>
</feature>
<dbReference type="PRINTS" id="PR01415">
    <property type="entry name" value="ANKYRIN"/>
</dbReference>
<proteinExistence type="predicted"/>
<organism evidence="3 4">
    <name type="scientific">Orientia tsutsugamushi</name>
    <name type="common">Rickettsia tsutsugamushi</name>
    <dbReference type="NCBI Taxonomy" id="784"/>
    <lineage>
        <taxon>Bacteria</taxon>
        <taxon>Pseudomonadati</taxon>
        <taxon>Pseudomonadota</taxon>
        <taxon>Alphaproteobacteria</taxon>
        <taxon>Rickettsiales</taxon>
        <taxon>Rickettsiaceae</taxon>
        <taxon>Rickettsieae</taxon>
        <taxon>Orientia</taxon>
    </lineage>
</organism>
<keyword evidence="1" id="KW-0040">ANK repeat</keyword>
<feature type="repeat" description="ANK" evidence="1">
    <location>
        <begin position="250"/>
        <end position="284"/>
    </location>
</feature>
<evidence type="ECO:0000259" key="2">
    <source>
        <dbReference type="Pfam" id="PF09372"/>
    </source>
</evidence>
<sequence length="495" mass="54308">MNTVALSLAIKHGDVNAVKRILDVDPTIVNSQDRYGRTPLHLSVQYKQEKIINVLLGHNADATLQDNNQNTPLHLAAQCYNLKITEILLSYNKTIVDVQNNMGRTPLHLALTRLVSSQSVSSLLSTESLKIAQALLTHGANVNLQDKDGNTALHYAANDFHHLEVTEILLNHGANVNAQNNVGDTALHRAARNGLLSTVVCLLESGANVHLKGQHGNSVLHCAAQGYAPNKRIVEAVLHHGADVNAQNNDGSTPLHHAAEKIYSALPAIQALLKYGADINAYDSRGCTPLSNAILCSSIINMQTGTPEFLTAHITKLEYSSDKKTNSAGSLTNQQLIQQSSTLSEYKLACEKELEKLNNIKVGGGKKSMLSAFFANTTDDNELSRYINDPKVQKIYECCEENFPIYSDDIKKHIDAGSTRNQLLHGALESMDDICKEHPKEHSTESKASWNLIPPEVKLNILKHLSNEDLSEIQQNKISEAKKKDPQPFSSHKCI</sequence>
<evidence type="ECO:0000313" key="4">
    <source>
        <dbReference type="Proteomes" id="UP000244992"/>
    </source>
</evidence>
<dbReference type="Proteomes" id="UP000244992">
    <property type="component" value="Chromosome I"/>
</dbReference>
<protein>
    <submittedName>
        <fullName evidence="3">Ankyrin repeat-containing protein 13</fullName>
    </submittedName>
</protein>
<dbReference type="Gene3D" id="1.25.40.20">
    <property type="entry name" value="Ankyrin repeat-containing domain"/>
    <property type="match status" value="4"/>
</dbReference>
<dbReference type="EMBL" id="LS398550">
    <property type="protein sequence ID" value="SPR03786.1"/>
    <property type="molecule type" value="Genomic_DNA"/>
</dbReference>
<feature type="repeat" description="ANK" evidence="1">
    <location>
        <begin position="182"/>
        <end position="214"/>
    </location>
</feature>
<name>A0A2U3QS69_ORITS</name>
<gene>
    <name evidence="3" type="primary">ank13</name>
    <name evidence="3" type="ORF">KATO_00310</name>
</gene>
<reference evidence="4" key="1">
    <citation type="submission" date="2018-03" db="EMBL/GenBank/DDBJ databases">
        <authorList>
            <person name="Batty M. E."/>
            <person name="Batty M E."/>
        </authorList>
    </citation>
    <scope>NUCLEOTIDE SEQUENCE [LARGE SCALE GENOMIC DNA]</scope>
</reference>
<dbReference type="PANTHER" id="PTHR24118">
    <property type="entry name" value="POTE ANKYRIN DOMAIN"/>
    <property type="match status" value="1"/>
</dbReference>
<dbReference type="PANTHER" id="PTHR24118:SF99">
    <property type="entry name" value="POTE ANKYRIN DOMAIN FAMILY MEMBER 3C-RELATED"/>
    <property type="match status" value="1"/>
</dbReference>
<dbReference type="InterPro" id="IPR018272">
    <property type="entry name" value="PRANC_domain"/>
</dbReference>
<dbReference type="InterPro" id="IPR036770">
    <property type="entry name" value="Ankyrin_rpt-contain_sf"/>
</dbReference>
<feature type="repeat" description="ANK" evidence="1">
    <location>
        <begin position="102"/>
        <end position="147"/>
    </location>
</feature>
<feature type="repeat" description="ANK" evidence="1">
    <location>
        <begin position="148"/>
        <end position="181"/>
    </location>
</feature>
<accession>A0A2U3QS69</accession>
<evidence type="ECO:0000256" key="1">
    <source>
        <dbReference type="PROSITE-ProRule" id="PRU00023"/>
    </source>
</evidence>
<dbReference type="RefSeq" id="WP_012461809.1">
    <property type="nucleotide sequence ID" value="NZ_CP142420.1"/>
</dbReference>
<dbReference type="Pfam" id="PF12796">
    <property type="entry name" value="Ank_2"/>
    <property type="match status" value="2"/>
</dbReference>
<feature type="repeat" description="ANK" evidence="1">
    <location>
        <begin position="35"/>
        <end position="67"/>
    </location>
</feature>
<feature type="repeat" description="ANK" evidence="1">
    <location>
        <begin position="215"/>
        <end position="249"/>
    </location>
</feature>